<keyword evidence="2" id="KW-0716">Sensory transduction</keyword>
<evidence type="ECO:0000313" key="4">
    <source>
        <dbReference type="EMBL" id="KAK3910462.1"/>
    </source>
</evidence>
<dbReference type="EMBL" id="JAHWGI010000166">
    <property type="protein sequence ID" value="KAK3910462.1"/>
    <property type="molecule type" value="Genomic_DNA"/>
</dbReference>
<evidence type="ECO:0000259" key="3">
    <source>
        <dbReference type="SMART" id="SM01017"/>
    </source>
</evidence>
<reference evidence="4" key="1">
    <citation type="submission" date="2021-07" db="EMBL/GenBank/DDBJ databases">
        <authorList>
            <person name="Catto M.A."/>
            <person name="Jacobson A."/>
            <person name="Kennedy G."/>
            <person name="Labadie P."/>
            <person name="Hunt B.G."/>
            <person name="Srinivasan R."/>
        </authorList>
    </citation>
    <scope>NUCLEOTIDE SEQUENCE</scope>
    <source>
        <strain evidence="4">PL_HMW_Pooled</strain>
        <tissue evidence="4">Head</tissue>
    </source>
</reference>
<feature type="domain" description="Arrestin C-terminal-like" evidence="3">
    <location>
        <begin position="188"/>
        <end position="321"/>
    </location>
</feature>
<dbReference type="InterPro" id="IPR011022">
    <property type="entry name" value="Arrestin_C-like"/>
</dbReference>
<dbReference type="SMART" id="SM01017">
    <property type="entry name" value="Arrestin_C"/>
    <property type="match status" value="1"/>
</dbReference>
<dbReference type="InterPro" id="IPR011021">
    <property type="entry name" value="Arrestin-like_N"/>
</dbReference>
<dbReference type="GO" id="GO:0005737">
    <property type="term" value="C:cytoplasm"/>
    <property type="evidence" value="ECO:0007669"/>
    <property type="project" value="TreeGrafter"/>
</dbReference>
<dbReference type="GO" id="GO:0015031">
    <property type="term" value="P:protein transport"/>
    <property type="evidence" value="ECO:0007669"/>
    <property type="project" value="TreeGrafter"/>
</dbReference>
<protein>
    <submittedName>
        <fullName evidence="4">Arrestin domain-containing protein 3</fullName>
    </submittedName>
</protein>
<dbReference type="InterPro" id="IPR014752">
    <property type="entry name" value="Arrestin-like_C"/>
</dbReference>
<dbReference type="Gene3D" id="2.60.40.640">
    <property type="match status" value="2"/>
</dbReference>
<evidence type="ECO:0000256" key="1">
    <source>
        <dbReference type="ARBA" id="ARBA00005298"/>
    </source>
</evidence>
<name>A0AAE1LA15_9NEOP</name>
<dbReference type="SUPFAM" id="SSF81296">
    <property type="entry name" value="E set domains"/>
    <property type="match status" value="2"/>
</dbReference>
<dbReference type="PANTHER" id="PTHR11188">
    <property type="entry name" value="ARRESTIN DOMAIN CONTAINING PROTEIN"/>
    <property type="match status" value="1"/>
</dbReference>
<proteinExistence type="inferred from homology"/>
<gene>
    <name evidence="4" type="ORF">KUF71_020276</name>
</gene>
<dbReference type="Proteomes" id="UP001219518">
    <property type="component" value="Unassembled WGS sequence"/>
</dbReference>
<evidence type="ECO:0000313" key="5">
    <source>
        <dbReference type="Proteomes" id="UP001219518"/>
    </source>
</evidence>
<accession>A0AAE1LA15</accession>
<organism evidence="4 5">
    <name type="scientific">Frankliniella fusca</name>
    <dbReference type="NCBI Taxonomy" id="407009"/>
    <lineage>
        <taxon>Eukaryota</taxon>
        <taxon>Metazoa</taxon>
        <taxon>Ecdysozoa</taxon>
        <taxon>Arthropoda</taxon>
        <taxon>Hexapoda</taxon>
        <taxon>Insecta</taxon>
        <taxon>Pterygota</taxon>
        <taxon>Neoptera</taxon>
        <taxon>Paraneoptera</taxon>
        <taxon>Thysanoptera</taxon>
        <taxon>Terebrantia</taxon>
        <taxon>Thripoidea</taxon>
        <taxon>Thripidae</taxon>
        <taxon>Frankliniella</taxon>
    </lineage>
</organism>
<dbReference type="PANTHER" id="PTHR11188:SF176">
    <property type="entry name" value="ARRESTIN DOMAIN-CONTAINING PROTEIN 1"/>
    <property type="match status" value="1"/>
</dbReference>
<evidence type="ECO:0000256" key="2">
    <source>
        <dbReference type="ARBA" id="ARBA00022606"/>
    </source>
</evidence>
<dbReference type="InterPro" id="IPR050357">
    <property type="entry name" value="Arrestin_domain-protein"/>
</dbReference>
<sequence>MATGALTIRIGIALDRPQSVYYAGETLSGRVQVRVNEPTKVKYVKIFFSGEALVRRQFRPKTVLLYIIMPLQRQVYLDREGYLLGSDSGEEALLSPGEHEYPFECALPQALPSSFTGSLGHIRYTVRAAMRPSTGREESLKLAYTVIQPLDLNTLPQIAIRFDFHALHCHQEPIDKKNSKHFWCLCCSSGPLSMSLQVPKRGFVPGETIPFYLQVSNNAGSYVVRDVMVKLLQRVAWHANCEKSFEVNVVGIKELADSCVEGSDSRSFSDEVFVKPVPPAVSKDQCDLLSYEYILRAVARVQGPHLNLVISAPIVIGTTPLALQ</sequence>
<reference evidence="4" key="2">
    <citation type="journal article" date="2023" name="BMC Genomics">
        <title>Pest status, molecular evolution, and epigenetic factors derived from the genome assembly of Frankliniella fusca, a thysanopteran phytovirus vector.</title>
        <authorList>
            <person name="Catto M.A."/>
            <person name="Labadie P.E."/>
            <person name="Jacobson A.L."/>
            <person name="Kennedy G.G."/>
            <person name="Srinivasan R."/>
            <person name="Hunt B.G."/>
        </authorList>
    </citation>
    <scope>NUCLEOTIDE SEQUENCE</scope>
    <source>
        <strain evidence="4">PL_HMW_Pooled</strain>
    </source>
</reference>
<comment type="caution">
    <text evidence="4">The sequence shown here is derived from an EMBL/GenBank/DDBJ whole genome shotgun (WGS) entry which is preliminary data.</text>
</comment>
<dbReference type="InterPro" id="IPR014756">
    <property type="entry name" value="Ig_E-set"/>
</dbReference>
<dbReference type="AlphaFoldDB" id="A0AAE1LA15"/>
<dbReference type="Pfam" id="PF02752">
    <property type="entry name" value="Arrestin_C"/>
    <property type="match status" value="1"/>
</dbReference>
<comment type="similarity">
    <text evidence="1">Belongs to the arrestin family.</text>
</comment>
<dbReference type="Pfam" id="PF00339">
    <property type="entry name" value="Arrestin_N"/>
    <property type="match status" value="1"/>
</dbReference>
<keyword evidence="5" id="KW-1185">Reference proteome</keyword>